<accession>A0A0R0CMI7</accession>
<dbReference type="RefSeq" id="WP_083487475.1">
    <property type="nucleotide sequence ID" value="NZ_LDJL01000004.1"/>
</dbReference>
<evidence type="ECO:0000313" key="3">
    <source>
        <dbReference type="Proteomes" id="UP000052052"/>
    </source>
</evidence>
<keyword evidence="1" id="KW-1133">Transmembrane helix</keyword>
<dbReference type="Proteomes" id="UP000052052">
    <property type="component" value="Unassembled WGS sequence"/>
</dbReference>
<dbReference type="STRING" id="344882.ABB29_04800"/>
<dbReference type="PATRIC" id="fig|344882.3.peg.2297"/>
<keyword evidence="1" id="KW-0812">Transmembrane</keyword>
<gene>
    <name evidence="2" type="ORF">ABB29_04800</name>
</gene>
<protein>
    <recommendedName>
        <fullName evidence="4">Transmembrane protein</fullName>
    </recommendedName>
</protein>
<keyword evidence="3" id="KW-1185">Reference proteome</keyword>
<keyword evidence="1" id="KW-0472">Membrane</keyword>
<dbReference type="AlphaFoldDB" id="A0A0R0CMI7"/>
<proteinExistence type="predicted"/>
<evidence type="ECO:0000313" key="2">
    <source>
        <dbReference type="EMBL" id="KRG71135.1"/>
    </source>
</evidence>
<dbReference type="EMBL" id="LDJL01000004">
    <property type="protein sequence ID" value="KRG71135.1"/>
    <property type="molecule type" value="Genomic_DNA"/>
</dbReference>
<evidence type="ECO:0008006" key="4">
    <source>
        <dbReference type="Google" id="ProtNLM"/>
    </source>
</evidence>
<name>A0A0R0CMI7_9GAMM</name>
<comment type="caution">
    <text evidence="2">The sequence shown here is derived from an EMBL/GenBank/DDBJ whole genome shotgun (WGS) entry which is preliminary data.</text>
</comment>
<reference evidence="2 3" key="1">
    <citation type="submission" date="2015-05" db="EMBL/GenBank/DDBJ databases">
        <title>Genome sequencing and analysis of members of genus Stenotrophomonas.</title>
        <authorList>
            <person name="Patil P.P."/>
            <person name="Midha S."/>
            <person name="Patil P.B."/>
        </authorList>
    </citation>
    <scope>NUCLEOTIDE SEQUENCE [LARGE SCALE GENOMIC DNA]</scope>
    <source>
        <strain evidence="2 3">DSM 21858</strain>
    </source>
</reference>
<sequence>MRTLILLLCGAGLALLWLWPMRARGQHWRLPAFLALWLAVVGWNLATGLSHGYSLQEELPIQLLIYLLPAALAWWLWRRGRSC</sequence>
<organism evidence="2 3">
    <name type="scientific">Pseudoxanthomonas dokdonensis</name>
    <dbReference type="NCBI Taxonomy" id="344882"/>
    <lineage>
        <taxon>Bacteria</taxon>
        <taxon>Pseudomonadati</taxon>
        <taxon>Pseudomonadota</taxon>
        <taxon>Gammaproteobacteria</taxon>
        <taxon>Lysobacterales</taxon>
        <taxon>Lysobacteraceae</taxon>
        <taxon>Pseudoxanthomonas</taxon>
    </lineage>
</organism>
<evidence type="ECO:0000256" key="1">
    <source>
        <dbReference type="SAM" id="Phobius"/>
    </source>
</evidence>
<feature type="transmembrane region" description="Helical" evidence="1">
    <location>
        <begin position="59"/>
        <end position="77"/>
    </location>
</feature>